<gene>
    <name evidence="2" type="ORF">O3W52_04495</name>
</gene>
<evidence type="ECO:0000313" key="3">
    <source>
        <dbReference type="Proteomes" id="UP001079430"/>
    </source>
</evidence>
<protein>
    <submittedName>
        <fullName evidence="2">Uncharacterized protein</fullName>
    </submittedName>
</protein>
<evidence type="ECO:0000256" key="1">
    <source>
        <dbReference type="SAM" id="MobiDB-lite"/>
    </source>
</evidence>
<feature type="region of interest" description="Disordered" evidence="1">
    <location>
        <begin position="57"/>
        <end position="79"/>
    </location>
</feature>
<dbReference type="Proteomes" id="UP001079430">
    <property type="component" value="Unassembled WGS sequence"/>
</dbReference>
<dbReference type="EMBL" id="JAPVOI010000004">
    <property type="protein sequence ID" value="MCZ4089345.1"/>
    <property type="molecule type" value="Genomic_DNA"/>
</dbReference>
<reference evidence="2" key="1">
    <citation type="submission" date="2022-10" db="EMBL/GenBank/DDBJ databases">
        <title>Whole genome sequencing of three plant growth promoting bacteria isolated from Vachellia tortilis subsp. raddiana in Morocco.</title>
        <authorList>
            <person name="Hnini M."/>
            <person name="Zouagui R."/>
            <person name="Zouagui H."/>
            <person name="Chemao Elfihri M.-W."/>
            <person name="Ibrahimi A."/>
            <person name="Sbabou L."/>
            <person name="Aurag J."/>
        </authorList>
    </citation>
    <scope>NUCLEOTIDE SEQUENCE</scope>
    <source>
        <strain evidence="2">LMR678</strain>
    </source>
</reference>
<keyword evidence="3" id="KW-1185">Reference proteome</keyword>
<proteinExistence type="predicted"/>
<comment type="caution">
    <text evidence="2">The sequence shown here is derived from an EMBL/GenBank/DDBJ whole genome shotgun (WGS) entry which is preliminary data.</text>
</comment>
<name>A0ABT4KBJ1_9HYPH</name>
<sequence>MKYELFRIDSHPLAAKFYELMVEIEKLPGDPRQTDLVCALQQLKQQTQDLMNDPGFQAKMARADGPPVPSGPWSHNPVG</sequence>
<evidence type="ECO:0000313" key="2">
    <source>
        <dbReference type="EMBL" id="MCZ4089345.1"/>
    </source>
</evidence>
<dbReference type="RefSeq" id="WP_269275929.1">
    <property type="nucleotide sequence ID" value="NZ_JAPVOI010000004.1"/>
</dbReference>
<organism evidence="2 3">
    <name type="scientific">Sinorhizobium psoraleae</name>
    <dbReference type="NCBI Taxonomy" id="520838"/>
    <lineage>
        <taxon>Bacteria</taxon>
        <taxon>Pseudomonadati</taxon>
        <taxon>Pseudomonadota</taxon>
        <taxon>Alphaproteobacteria</taxon>
        <taxon>Hyphomicrobiales</taxon>
        <taxon>Rhizobiaceae</taxon>
        <taxon>Sinorhizobium/Ensifer group</taxon>
        <taxon>Sinorhizobium</taxon>
    </lineage>
</organism>
<accession>A0ABT4KBJ1</accession>